<comment type="caution">
    <text evidence="1">The sequence shown here is derived from an EMBL/GenBank/DDBJ whole genome shotgun (WGS) entry which is preliminary data.</text>
</comment>
<proteinExistence type="predicted"/>
<reference evidence="1" key="1">
    <citation type="submission" date="2021-06" db="EMBL/GenBank/DDBJ databases">
        <authorList>
            <person name="Kallberg Y."/>
            <person name="Tangrot J."/>
            <person name="Rosling A."/>
        </authorList>
    </citation>
    <scope>NUCLEOTIDE SEQUENCE</scope>
    <source>
        <strain evidence="1">FL966</strain>
    </source>
</reference>
<gene>
    <name evidence="1" type="ORF">CPELLU_LOCUS7939</name>
</gene>
<keyword evidence="2" id="KW-1185">Reference proteome</keyword>
<dbReference type="Proteomes" id="UP000789759">
    <property type="component" value="Unassembled WGS sequence"/>
</dbReference>
<dbReference type="EMBL" id="CAJVQA010005474">
    <property type="protein sequence ID" value="CAG8621369.1"/>
    <property type="molecule type" value="Genomic_DNA"/>
</dbReference>
<protein>
    <submittedName>
        <fullName evidence="1">13184_t:CDS:1</fullName>
    </submittedName>
</protein>
<name>A0A9N9GS05_9GLOM</name>
<organism evidence="1 2">
    <name type="scientific">Cetraspora pellucida</name>
    <dbReference type="NCBI Taxonomy" id="1433469"/>
    <lineage>
        <taxon>Eukaryota</taxon>
        <taxon>Fungi</taxon>
        <taxon>Fungi incertae sedis</taxon>
        <taxon>Mucoromycota</taxon>
        <taxon>Glomeromycotina</taxon>
        <taxon>Glomeromycetes</taxon>
        <taxon>Diversisporales</taxon>
        <taxon>Gigasporaceae</taxon>
        <taxon>Cetraspora</taxon>
    </lineage>
</organism>
<accession>A0A9N9GS05</accession>
<dbReference type="AlphaFoldDB" id="A0A9N9GS05"/>
<feature type="non-terminal residue" evidence="1">
    <location>
        <position position="1"/>
    </location>
</feature>
<evidence type="ECO:0000313" key="2">
    <source>
        <dbReference type="Proteomes" id="UP000789759"/>
    </source>
</evidence>
<evidence type="ECO:0000313" key="1">
    <source>
        <dbReference type="EMBL" id="CAG8621369.1"/>
    </source>
</evidence>
<sequence length="71" mass="8281">MKWNEEERIIEDEFAKADSMVANYVLQSEKHSNAIYKSQLINTRELIAKVGQENIYTIIRESEKNDSFPSS</sequence>